<dbReference type="PANTHER" id="PTHR43344:SF13">
    <property type="entry name" value="PHOSPHATASE RV3661-RELATED"/>
    <property type="match status" value="1"/>
</dbReference>
<dbReference type="eggNOG" id="COG0560">
    <property type="taxonomic scope" value="Bacteria"/>
</dbReference>
<dbReference type="RefSeq" id="WP_013705707.1">
    <property type="nucleotide sequence ID" value="NC_015388.1"/>
</dbReference>
<dbReference type="GO" id="GO:0046872">
    <property type="term" value="F:metal ion binding"/>
    <property type="evidence" value="ECO:0007669"/>
    <property type="project" value="UniProtKB-KW"/>
</dbReference>
<dbReference type="EMBL" id="CP002629">
    <property type="protein sequence ID" value="AEB08594.1"/>
    <property type="molecule type" value="Genomic_DNA"/>
</dbReference>
<sequence>MMVPVSDKAAIFDVDRTLIGVPTERLFFGFLIWRKKIAWRQATRYFQQLIGNWEDRYTNKSYLQGLAVREVDSLADDCYRSLIRPRLSPKGLTCLKDHRRQRHRIVVLTGSLECLMAPLQRDLDADWLIATKLETAGECYTGRISGAHPRGKHKLELLQDLARRNGIDLSVSTAYADHSSDLPLLLHIGRPVVVNPSFRLLVLARQRRWPICRF</sequence>
<organism evidence="4 5">
    <name type="scientific">Desulfobacca acetoxidans (strain ATCC 700848 / DSM 11109 / ASRB2)</name>
    <dbReference type="NCBI Taxonomy" id="880072"/>
    <lineage>
        <taxon>Bacteria</taxon>
        <taxon>Pseudomonadati</taxon>
        <taxon>Thermodesulfobacteriota</taxon>
        <taxon>Desulfobaccia</taxon>
        <taxon>Desulfobaccales</taxon>
        <taxon>Desulfobaccaceae</taxon>
        <taxon>Desulfobacca</taxon>
    </lineage>
</organism>
<dbReference type="InterPro" id="IPR050582">
    <property type="entry name" value="HAD-like_SerB"/>
</dbReference>
<keyword evidence="2 4" id="KW-0378">Hydrolase</keyword>
<dbReference type="STRING" id="880072.Desac_0714"/>
<keyword evidence="1" id="KW-0479">Metal-binding</keyword>
<evidence type="ECO:0000313" key="4">
    <source>
        <dbReference type="EMBL" id="AEB08594.1"/>
    </source>
</evidence>
<dbReference type="PANTHER" id="PTHR43344">
    <property type="entry name" value="PHOSPHOSERINE PHOSPHATASE"/>
    <property type="match status" value="1"/>
</dbReference>
<dbReference type="Proteomes" id="UP000000483">
    <property type="component" value="Chromosome"/>
</dbReference>
<evidence type="ECO:0000256" key="1">
    <source>
        <dbReference type="ARBA" id="ARBA00022723"/>
    </source>
</evidence>
<keyword evidence="3" id="KW-0460">Magnesium</keyword>
<dbReference type="AlphaFoldDB" id="F2NGI1"/>
<dbReference type="Pfam" id="PF12710">
    <property type="entry name" value="HAD"/>
    <property type="match status" value="1"/>
</dbReference>
<name>F2NGI1_DESAR</name>
<evidence type="ECO:0000256" key="2">
    <source>
        <dbReference type="ARBA" id="ARBA00022801"/>
    </source>
</evidence>
<dbReference type="KEGG" id="dao:Desac_0714"/>
<dbReference type="OrthoDB" id="9784466at2"/>
<evidence type="ECO:0000313" key="5">
    <source>
        <dbReference type="Proteomes" id="UP000000483"/>
    </source>
</evidence>
<reference evidence="5" key="2">
    <citation type="submission" date="2011-03" db="EMBL/GenBank/DDBJ databases">
        <title>The complete genome of Desulfobacca acetoxidans DSM 11109.</title>
        <authorList>
            <consortium name="US DOE Joint Genome Institute (JGI-PGF)"/>
            <person name="Lucas S."/>
            <person name="Copeland A."/>
            <person name="Lapidus A."/>
            <person name="Bruce D."/>
            <person name="Goodwin L."/>
            <person name="Pitluck S."/>
            <person name="Peters L."/>
            <person name="Kyrpides N."/>
            <person name="Mavromatis K."/>
            <person name="Ivanova N."/>
            <person name="Ovchinnikova G."/>
            <person name="Teshima H."/>
            <person name="Detter J.C."/>
            <person name="Han C."/>
            <person name="Land M."/>
            <person name="Hauser L."/>
            <person name="Markowitz V."/>
            <person name="Cheng J.-F."/>
            <person name="Hugenholtz P."/>
            <person name="Woyke T."/>
            <person name="Wu D."/>
            <person name="Spring S."/>
            <person name="Schueler E."/>
            <person name="Brambilla E."/>
            <person name="Klenk H.-P."/>
            <person name="Eisen J.A."/>
        </authorList>
    </citation>
    <scope>NUCLEOTIDE SEQUENCE [LARGE SCALE GENOMIC DNA]</scope>
    <source>
        <strain evidence="5">ATCC 700848 / DSM 11109 / ASRB2</strain>
    </source>
</reference>
<dbReference type="InterPro" id="IPR023214">
    <property type="entry name" value="HAD_sf"/>
</dbReference>
<dbReference type="InterPro" id="IPR006385">
    <property type="entry name" value="HAD_hydro_SerB1"/>
</dbReference>
<dbReference type="SUPFAM" id="SSF56784">
    <property type="entry name" value="HAD-like"/>
    <property type="match status" value="1"/>
</dbReference>
<dbReference type="HOGENOM" id="CLU_052657_1_2_7"/>
<keyword evidence="5" id="KW-1185">Reference proteome</keyword>
<reference evidence="4 5" key="1">
    <citation type="journal article" date="2011" name="Stand. Genomic Sci.">
        <title>Complete genome sequence of the acetate-degrading sulfate reducer Desulfobacca acetoxidans type strain (ASRB2).</title>
        <authorList>
            <person name="Goker M."/>
            <person name="Teshima H."/>
            <person name="Lapidus A."/>
            <person name="Nolan M."/>
            <person name="Lucas S."/>
            <person name="Hammon N."/>
            <person name="Deshpande S."/>
            <person name="Cheng J.F."/>
            <person name="Tapia R."/>
            <person name="Han C."/>
            <person name="Goodwin L."/>
            <person name="Pitluck S."/>
            <person name="Huntemann M."/>
            <person name="Liolios K."/>
            <person name="Ivanova N."/>
            <person name="Pagani I."/>
            <person name="Mavromatis K."/>
            <person name="Ovchinikova G."/>
            <person name="Pati A."/>
            <person name="Chen A."/>
            <person name="Palaniappan K."/>
            <person name="Land M."/>
            <person name="Hauser L."/>
            <person name="Brambilla E.M."/>
            <person name="Rohde M."/>
            <person name="Spring S."/>
            <person name="Detter J.C."/>
            <person name="Woyke T."/>
            <person name="Bristow J."/>
            <person name="Eisen J.A."/>
            <person name="Markowitz V."/>
            <person name="Hugenholtz P."/>
            <person name="Kyrpides N.C."/>
            <person name="Klenk H.P."/>
        </authorList>
    </citation>
    <scope>NUCLEOTIDE SEQUENCE [LARGE SCALE GENOMIC DNA]</scope>
    <source>
        <strain evidence="5">ATCC 700848 / DSM 11109 / ASRB2</strain>
    </source>
</reference>
<dbReference type="Gene3D" id="3.40.50.1000">
    <property type="entry name" value="HAD superfamily/HAD-like"/>
    <property type="match status" value="1"/>
</dbReference>
<gene>
    <name evidence="4" type="ordered locus">Desac_0714</name>
</gene>
<protein>
    <submittedName>
        <fullName evidence="4">HAD-superfamily subfamily IB hydrolase, TIGR01490</fullName>
    </submittedName>
</protein>
<dbReference type="Gene3D" id="1.20.1440.100">
    <property type="entry name" value="SG protein - dephosphorylation function"/>
    <property type="match status" value="1"/>
</dbReference>
<accession>F2NGI1</accession>
<dbReference type="InterPro" id="IPR036412">
    <property type="entry name" value="HAD-like_sf"/>
</dbReference>
<dbReference type="NCBIfam" id="TIGR01490">
    <property type="entry name" value="HAD-SF-IB-hyp1"/>
    <property type="match status" value="1"/>
</dbReference>
<evidence type="ECO:0000256" key="3">
    <source>
        <dbReference type="ARBA" id="ARBA00022842"/>
    </source>
</evidence>
<dbReference type="GO" id="GO:0016787">
    <property type="term" value="F:hydrolase activity"/>
    <property type="evidence" value="ECO:0007669"/>
    <property type="project" value="UniProtKB-KW"/>
</dbReference>
<dbReference type="NCBIfam" id="TIGR01488">
    <property type="entry name" value="HAD-SF-IB"/>
    <property type="match status" value="1"/>
</dbReference>
<proteinExistence type="predicted"/>